<gene>
    <name evidence="2" type="ORF">HF394_11570</name>
</gene>
<protein>
    <submittedName>
        <fullName evidence="2">3-ketoacyl-ACP reductase</fullName>
    </submittedName>
</protein>
<evidence type="ECO:0000259" key="1">
    <source>
        <dbReference type="Pfam" id="PF14417"/>
    </source>
</evidence>
<accession>A0A7H8QB49</accession>
<dbReference type="Proteomes" id="UP000509222">
    <property type="component" value="Chromosome"/>
</dbReference>
<dbReference type="InterPro" id="IPR025847">
    <property type="entry name" value="MEDS_domain"/>
</dbReference>
<evidence type="ECO:0000313" key="2">
    <source>
        <dbReference type="EMBL" id="QKX51177.1"/>
    </source>
</evidence>
<dbReference type="RefSeq" id="WP_176294659.1">
    <property type="nucleotide sequence ID" value="NZ_CP051177.1"/>
</dbReference>
<evidence type="ECO:0000313" key="3">
    <source>
        <dbReference type="Proteomes" id="UP000509222"/>
    </source>
</evidence>
<reference evidence="3" key="1">
    <citation type="submission" date="2020-06" db="EMBL/GenBank/DDBJ databases">
        <title>Isolation of Planomicrobium glaciei.</title>
        <authorList>
            <person name="Malisova L."/>
            <person name="Safrankova R."/>
            <person name="Jakubu V."/>
            <person name="Spanelova P."/>
        </authorList>
    </citation>
    <scope>NUCLEOTIDE SEQUENCE [LARGE SCALE GENOMIC DNA]</scope>
    <source>
        <strain evidence="3">NRL-ATB46093</strain>
    </source>
</reference>
<feature type="domain" description="MEDS" evidence="1">
    <location>
        <begin position="19"/>
        <end position="171"/>
    </location>
</feature>
<name>A0A7H8QB49_9BACL</name>
<proteinExistence type="predicted"/>
<organism evidence="2 3">
    <name type="scientific">Planococcus glaciei</name>
    <dbReference type="NCBI Taxonomy" id="459472"/>
    <lineage>
        <taxon>Bacteria</taxon>
        <taxon>Bacillati</taxon>
        <taxon>Bacillota</taxon>
        <taxon>Bacilli</taxon>
        <taxon>Bacillales</taxon>
        <taxon>Caryophanaceae</taxon>
        <taxon>Planococcus</taxon>
    </lineage>
</organism>
<dbReference type="Pfam" id="PF14417">
    <property type="entry name" value="MEDS"/>
    <property type="match status" value="1"/>
</dbReference>
<dbReference type="AlphaFoldDB" id="A0A7H8QB49"/>
<keyword evidence="3" id="KW-1185">Reference proteome</keyword>
<dbReference type="EMBL" id="CP051177">
    <property type="protein sequence ID" value="QKX51177.1"/>
    <property type="molecule type" value="Genomic_DNA"/>
</dbReference>
<sequence>MNEKIANLAKTLTATGKGHIFYSSNSLEEYIRNAVSFIVYGIQQGDYVLFVENSRIFPMIQHHLKERLTEEEQSALHYINNFDFYWRNGNFHPPTILAYLDEVMAAGNGTKRNVRTWGHVEWSDSQDIEREIAVYENELDRMVLQNEAISVCAYNAERVSEELKKKLLSCHGYLMTDNSIISLANK</sequence>